<evidence type="ECO:0000256" key="1">
    <source>
        <dbReference type="ARBA" id="ARBA00001917"/>
    </source>
</evidence>
<evidence type="ECO:0000256" key="6">
    <source>
        <dbReference type="PIRSR" id="PIRSR000138-1"/>
    </source>
</evidence>
<protein>
    <submittedName>
        <fullName evidence="9">4-hydroxymandelate oxidase</fullName>
    </submittedName>
</protein>
<dbReference type="GO" id="GO:0016614">
    <property type="term" value="F:oxidoreductase activity, acting on CH-OH group of donors"/>
    <property type="evidence" value="ECO:0007669"/>
    <property type="project" value="UniProtKB-ARBA"/>
</dbReference>
<dbReference type="CDD" id="cd02809">
    <property type="entry name" value="alpha_hydroxyacid_oxid_FMN"/>
    <property type="match status" value="1"/>
</dbReference>
<dbReference type="PIRSF" id="PIRSF000138">
    <property type="entry name" value="Al-hdrx_acd_dh"/>
    <property type="match status" value="1"/>
</dbReference>
<feature type="active site" description="Proton acceptor" evidence="6">
    <location>
        <position position="260"/>
    </location>
</feature>
<dbReference type="InterPro" id="IPR037396">
    <property type="entry name" value="FMN_HAD"/>
</dbReference>
<keyword evidence="4" id="KW-0560">Oxidoreductase</keyword>
<dbReference type="PANTHER" id="PTHR10578">
    <property type="entry name" value="S -2-HYDROXY-ACID OXIDASE-RELATED"/>
    <property type="match status" value="1"/>
</dbReference>
<dbReference type="SUPFAM" id="SSF51395">
    <property type="entry name" value="FMN-linked oxidoreductases"/>
    <property type="match status" value="1"/>
</dbReference>
<comment type="similarity">
    <text evidence="5">Belongs to the FMN-dependent alpha-hydroxy acid dehydrogenase family.</text>
</comment>
<feature type="binding site" evidence="7">
    <location>
        <begin position="291"/>
        <end position="295"/>
    </location>
    <ligand>
        <name>FMN</name>
        <dbReference type="ChEBI" id="CHEBI:58210"/>
    </ligand>
</feature>
<feature type="binding site" evidence="7">
    <location>
        <position position="135"/>
    </location>
    <ligand>
        <name>FMN</name>
        <dbReference type="ChEBI" id="CHEBI:58210"/>
    </ligand>
</feature>
<dbReference type="STRING" id="34002.SAMN04489859_10952"/>
<evidence type="ECO:0000256" key="7">
    <source>
        <dbReference type="PIRSR" id="PIRSR000138-2"/>
    </source>
</evidence>
<dbReference type="EMBL" id="FODE01000095">
    <property type="protein sequence ID" value="SEO40945.1"/>
    <property type="molecule type" value="Genomic_DNA"/>
</dbReference>
<comment type="cofactor">
    <cofactor evidence="1">
        <name>FMN</name>
        <dbReference type="ChEBI" id="CHEBI:58210"/>
    </cofactor>
</comment>
<reference evidence="9 10" key="1">
    <citation type="submission" date="2016-10" db="EMBL/GenBank/DDBJ databases">
        <authorList>
            <person name="de Groot N.N."/>
        </authorList>
    </citation>
    <scope>NUCLEOTIDE SEQUENCE [LARGE SCALE GENOMIC DNA]</scope>
    <source>
        <strain evidence="9 10">DSM 8512</strain>
    </source>
</reference>
<dbReference type="PROSITE" id="PS51349">
    <property type="entry name" value="FMN_HYDROXY_ACID_DH_2"/>
    <property type="match status" value="1"/>
</dbReference>
<feature type="binding site" evidence="7">
    <location>
        <begin position="85"/>
        <end position="87"/>
    </location>
    <ligand>
        <name>FMN</name>
        <dbReference type="ChEBI" id="CHEBI:58210"/>
    </ligand>
</feature>
<keyword evidence="10" id="KW-1185">Reference proteome</keyword>
<feature type="binding site" evidence="7">
    <location>
        <position position="163"/>
    </location>
    <ligand>
        <name>FMN</name>
        <dbReference type="ChEBI" id="CHEBI:58210"/>
    </ligand>
</feature>
<evidence type="ECO:0000313" key="10">
    <source>
        <dbReference type="Proteomes" id="UP000199054"/>
    </source>
</evidence>
<dbReference type="OrthoDB" id="9770452at2"/>
<organism evidence="9 10">
    <name type="scientific">Paracoccus alcaliphilus</name>
    <dbReference type="NCBI Taxonomy" id="34002"/>
    <lineage>
        <taxon>Bacteria</taxon>
        <taxon>Pseudomonadati</taxon>
        <taxon>Pseudomonadota</taxon>
        <taxon>Alphaproteobacteria</taxon>
        <taxon>Rhodobacterales</taxon>
        <taxon>Paracoccaceae</taxon>
        <taxon>Paracoccus</taxon>
    </lineage>
</organism>
<gene>
    <name evidence="9" type="ORF">SAMN04489859_10952</name>
</gene>
<evidence type="ECO:0000256" key="4">
    <source>
        <dbReference type="ARBA" id="ARBA00023002"/>
    </source>
</evidence>
<feature type="binding site" evidence="7">
    <location>
        <position position="137"/>
    </location>
    <ligand>
        <name>glyoxylate</name>
        <dbReference type="ChEBI" id="CHEBI:36655"/>
    </ligand>
</feature>
<feature type="binding site" evidence="7">
    <location>
        <position position="172"/>
    </location>
    <ligand>
        <name>glyoxylate</name>
        <dbReference type="ChEBI" id="CHEBI:36655"/>
    </ligand>
</feature>
<dbReference type="Proteomes" id="UP000199054">
    <property type="component" value="Unassembled WGS sequence"/>
</dbReference>
<feature type="binding site" evidence="7">
    <location>
        <position position="260"/>
    </location>
    <ligand>
        <name>glyoxylate</name>
        <dbReference type="ChEBI" id="CHEBI:36655"/>
    </ligand>
</feature>
<evidence type="ECO:0000256" key="5">
    <source>
        <dbReference type="ARBA" id="ARBA00024042"/>
    </source>
</evidence>
<dbReference type="GO" id="GO:0010181">
    <property type="term" value="F:FMN binding"/>
    <property type="evidence" value="ECO:0007669"/>
    <property type="project" value="InterPro"/>
</dbReference>
<dbReference type="InterPro" id="IPR012133">
    <property type="entry name" value="Alpha-hydoxy_acid_DH_FMN"/>
</dbReference>
<keyword evidence="3 7" id="KW-0288">FMN</keyword>
<dbReference type="Gene3D" id="3.20.20.70">
    <property type="entry name" value="Aldolase class I"/>
    <property type="match status" value="1"/>
</dbReference>
<evidence type="ECO:0000256" key="3">
    <source>
        <dbReference type="ARBA" id="ARBA00022643"/>
    </source>
</evidence>
<dbReference type="InterPro" id="IPR013785">
    <property type="entry name" value="Aldolase_TIM"/>
</dbReference>
<feature type="binding site" evidence="7">
    <location>
        <position position="263"/>
    </location>
    <ligand>
        <name>glyoxylate</name>
        <dbReference type="ChEBI" id="CHEBI:36655"/>
    </ligand>
</feature>
<feature type="binding site" evidence="7">
    <location>
        <begin position="314"/>
        <end position="315"/>
    </location>
    <ligand>
        <name>FMN</name>
        <dbReference type="ChEBI" id="CHEBI:58210"/>
    </ligand>
</feature>
<keyword evidence="2 7" id="KW-0285">Flavoprotein</keyword>
<evidence type="ECO:0000313" key="9">
    <source>
        <dbReference type="EMBL" id="SEO40945.1"/>
    </source>
</evidence>
<dbReference type="AlphaFoldDB" id="A0A1H8PGA6"/>
<dbReference type="InterPro" id="IPR000262">
    <property type="entry name" value="FMN-dep_DH"/>
</dbReference>
<feature type="binding site" evidence="7">
    <location>
        <position position="32"/>
    </location>
    <ligand>
        <name>glyoxylate</name>
        <dbReference type="ChEBI" id="CHEBI:36655"/>
    </ligand>
</feature>
<sequence>MAGPAQIPADVVALCDYERHAAERIPAPLRAYIDGAGADGLTADANLAAWQAIRLQGRVLADLRGADTGLHLLGLDLPHPLILAPVAFHRLVHPEGETATVLAAGATGSLIVVSTQASLPLEQIATAAHGPLWFQLYMQPRREDTLRLVRRAEDAGYRALVVTVDAPVNGLRNMEQRAGFRLPEDIRAVNLDGMAAPEIRSEPGRSAVFLGLMDAAPRWEDIAWLKMQTELPVILKGISGANDAIGAVDIGADALIVSNHGGRALDGLPATAEMLPVVVGAVSGRIPVLCDGGVRRGTDVLKALALGASAVLIGRPQIHALAVGGPRGVAHMLTILRAELEVAMALTGCRDLAGIDEAVLWQG</sequence>
<evidence type="ECO:0000259" key="8">
    <source>
        <dbReference type="PROSITE" id="PS51349"/>
    </source>
</evidence>
<evidence type="ECO:0000256" key="2">
    <source>
        <dbReference type="ARBA" id="ARBA00022630"/>
    </source>
</evidence>
<name>A0A1H8PGA6_9RHOB</name>
<dbReference type="FunFam" id="3.20.20.70:FF:000029">
    <property type="entry name" value="L-lactate dehydrogenase"/>
    <property type="match status" value="1"/>
</dbReference>
<feature type="binding site" evidence="7">
    <location>
        <position position="114"/>
    </location>
    <ligand>
        <name>FMN</name>
        <dbReference type="ChEBI" id="CHEBI:58210"/>
    </ligand>
</feature>
<proteinExistence type="inferred from homology"/>
<dbReference type="PANTHER" id="PTHR10578:SF107">
    <property type="entry name" value="2-HYDROXYACID OXIDASE 1"/>
    <property type="match status" value="1"/>
</dbReference>
<feature type="binding site" evidence="7">
    <location>
        <position position="258"/>
    </location>
    <ligand>
        <name>FMN</name>
        <dbReference type="ChEBI" id="CHEBI:58210"/>
    </ligand>
</feature>
<dbReference type="Pfam" id="PF01070">
    <property type="entry name" value="FMN_dh"/>
    <property type="match status" value="1"/>
</dbReference>
<accession>A0A1H8PGA6</accession>
<feature type="binding site" evidence="7">
    <location>
        <position position="236"/>
    </location>
    <ligand>
        <name>FMN</name>
        <dbReference type="ChEBI" id="CHEBI:58210"/>
    </ligand>
</feature>
<feature type="domain" description="FMN hydroxy acid dehydrogenase" evidence="8">
    <location>
        <begin position="6"/>
        <end position="363"/>
    </location>
</feature>
<dbReference type="RefSeq" id="WP_090618051.1">
    <property type="nucleotide sequence ID" value="NZ_CP067124.1"/>
</dbReference>